<feature type="active site" description="Proton donor" evidence="7">
    <location>
        <position position="229"/>
    </location>
</feature>
<dbReference type="AlphaFoldDB" id="A0A177B022"/>
<feature type="transmembrane region" description="Helical" evidence="9">
    <location>
        <begin position="197"/>
        <end position="218"/>
    </location>
</feature>
<gene>
    <name evidence="12" type="ORF">A3Q56_05292</name>
</gene>
<evidence type="ECO:0000256" key="6">
    <source>
        <dbReference type="ARBA" id="ARBA00044456"/>
    </source>
</evidence>
<comment type="caution">
    <text evidence="12">The sequence shown here is derived from an EMBL/GenBank/DDBJ whole genome shotgun (WGS) entry which is preliminary data.</text>
</comment>
<keyword evidence="9" id="KW-0812">Transmembrane</keyword>
<feature type="transmembrane region" description="Helical" evidence="9">
    <location>
        <begin position="23"/>
        <end position="47"/>
    </location>
</feature>
<feature type="domain" description="CAAX prenyl protease 1 N-terminal" evidence="11">
    <location>
        <begin position="2"/>
        <end position="51"/>
    </location>
</feature>
<keyword evidence="13" id="KW-1185">Reference proteome</keyword>
<dbReference type="Pfam" id="PF16491">
    <property type="entry name" value="Peptidase_M48_N"/>
    <property type="match status" value="1"/>
</dbReference>
<evidence type="ECO:0000313" key="13">
    <source>
        <dbReference type="Proteomes" id="UP000078046"/>
    </source>
</evidence>
<dbReference type="GO" id="GO:0071586">
    <property type="term" value="P:CAAX-box protein processing"/>
    <property type="evidence" value="ECO:0007669"/>
    <property type="project" value="UniProtKB-UniRule"/>
</dbReference>
<dbReference type="Proteomes" id="UP000078046">
    <property type="component" value="Unassembled WGS sequence"/>
</dbReference>
<keyword evidence="4 8" id="KW-0862">Zinc</keyword>
<comment type="catalytic activity">
    <reaction evidence="6 9">
        <text>Hydrolyzes the peptide bond -P2-(S-farnesyl or geranylgeranyl)C-P1'-P2'-P3'-COOH where P1' and P2' are amino acids with aliphatic side chains and P3' is any C-terminal residue.</text>
        <dbReference type="EC" id="3.4.24.84"/>
    </reaction>
</comment>
<accession>A0A177B022</accession>
<comment type="cofactor">
    <cofactor evidence="8 9">
        <name>Zn(2+)</name>
        <dbReference type="ChEBI" id="CHEBI:29105"/>
    </cofactor>
    <text evidence="8 9">Binds 1 zinc ion per subunit.</text>
</comment>
<comment type="function">
    <text evidence="9">Proteolytically removes the C-terminal three residues of farnesylated proteins.</text>
</comment>
<evidence type="ECO:0000256" key="5">
    <source>
        <dbReference type="ARBA" id="ARBA00023049"/>
    </source>
</evidence>
<keyword evidence="1 9" id="KW-0645">Protease</keyword>
<reference evidence="12 13" key="1">
    <citation type="submission" date="2016-04" db="EMBL/GenBank/DDBJ databases">
        <title>The genome of Intoshia linei affirms orthonectids as highly simplified spiralians.</title>
        <authorList>
            <person name="Mikhailov K.V."/>
            <person name="Slusarev G.S."/>
            <person name="Nikitin M.A."/>
            <person name="Logacheva M.D."/>
            <person name="Penin A."/>
            <person name="Aleoshin V."/>
            <person name="Panchin Y.V."/>
        </authorList>
    </citation>
    <scope>NUCLEOTIDE SEQUENCE [LARGE SCALE GENOMIC DNA]</scope>
    <source>
        <strain evidence="12">Intl2013</strain>
        <tissue evidence="12">Whole animal</tissue>
    </source>
</reference>
<feature type="binding site" evidence="8">
    <location>
        <position position="147"/>
    </location>
    <ligand>
        <name>Zn(2+)</name>
        <dbReference type="ChEBI" id="CHEBI:29105"/>
        <note>catalytic</note>
    </ligand>
</feature>
<sequence length="287" mass="33549">MIALMMPILTVFIYIVLTTGKMFYIYAWFFVILVSIVLMTIVPDYILPLFDVYRPLKEGVLKQKIENLAVSINYPLKKLLVVENSRRSHHSNAYMYGFYKNKCIVLFDTLFKNKTNVDDKIEFDENVKENEGQAGCTNDEICAILAHELGHWFYSHTLCNFVIGQIHMLFTFVVFAYFQNQSKMYISFGFKTQPTVIGFSIVFMIMSAFNQMLQIVLLKFSRKMEYSADEFSSKLNYSKNLQSALIKLHVNNLSNPYNDWLYSCCNFNHPTLLERLEALAKYDEKNK</sequence>
<dbReference type="GO" id="GO:0004222">
    <property type="term" value="F:metalloendopeptidase activity"/>
    <property type="evidence" value="ECO:0007669"/>
    <property type="project" value="UniProtKB-UniRule"/>
</dbReference>
<dbReference type="InterPro" id="IPR032456">
    <property type="entry name" value="Peptidase_M48_N"/>
</dbReference>
<evidence type="ECO:0000259" key="11">
    <source>
        <dbReference type="Pfam" id="PF16491"/>
    </source>
</evidence>
<dbReference type="EC" id="3.4.24.84" evidence="9"/>
<dbReference type="CDD" id="cd07343">
    <property type="entry name" value="M48A_Zmpste24p_like"/>
    <property type="match status" value="1"/>
</dbReference>
<keyword evidence="2 8" id="KW-0479">Metal-binding</keyword>
<name>A0A177B022_9BILA</name>
<keyword evidence="9" id="KW-0472">Membrane</keyword>
<feature type="transmembrane region" description="Helical" evidence="9">
    <location>
        <begin position="158"/>
        <end position="177"/>
    </location>
</feature>
<dbReference type="PANTHER" id="PTHR10120">
    <property type="entry name" value="CAAX PRENYL PROTEASE 1"/>
    <property type="match status" value="1"/>
</dbReference>
<feature type="domain" description="Peptidase M48" evidence="10">
    <location>
        <begin position="55"/>
        <end position="281"/>
    </location>
</feature>
<keyword evidence="9" id="KW-1133">Transmembrane helix</keyword>
<evidence type="ECO:0000256" key="4">
    <source>
        <dbReference type="ARBA" id="ARBA00022833"/>
    </source>
</evidence>
<evidence type="ECO:0000256" key="1">
    <source>
        <dbReference type="ARBA" id="ARBA00022670"/>
    </source>
</evidence>
<evidence type="ECO:0000259" key="10">
    <source>
        <dbReference type="Pfam" id="PF01435"/>
    </source>
</evidence>
<evidence type="ECO:0000313" key="12">
    <source>
        <dbReference type="EMBL" id="OAF66971.1"/>
    </source>
</evidence>
<dbReference type="InterPro" id="IPR027057">
    <property type="entry name" value="CAXX_Prtase_1"/>
</dbReference>
<evidence type="ECO:0000256" key="3">
    <source>
        <dbReference type="ARBA" id="ARBA00022801"/>
    </source>
</evidence>
<feature type="binding site" evidence="8">
    <location>
        <position position="225"/>
    </location>
    <ligand>
        <name>Zn(2+)</name>
        <dbReference type="ChEBI" id="CHEBI:29105"/>
        <note>catalytic</note>
    </ligand>
</feature>
<evidence type="ECO:0000256" key="2">
    <source>
        <dbReference type="ARBA" id="ARBA00022723"/>
    </source>
</evidence>
<keyword evidence="3 9" id="KW-0378">Hydrolase</keyword>
<keyword evidence="9" id="KW-0256">Endoplasmic reticulum</keyword>
<protein>
    <recommendedName>
        <fullName evidence="9">CAAX prenyl protease</fullName>
        <ecNumber evidence="9">3.4.24.84</ecNumber>
    </recommendedName>
</protein>
<dbReference type="Pfam" id="PF01435">
    <property type="entry name" value="Peptidase_M48"/>
    <property type="match status" value="1"/>
</dbReference>
<comment type="similarity">
    <text evidence="9">Belongs to the peptidase M48A family.</text>
</comment>
<keyword evidence="5 9" id="KW-0482">Metalloprotease</keyword>
<dbReference type="Gene3D" id="3.30.2010.10">
    <property type="entry name" value="Metalloproteases ('zincins'), catalytic domain"/>
    <property type="match status" value="1"/>
</dbReference>
<dbReference type="InterPro" id="IPR001915">
    <property type="entry name" value="Peptidase_M48"/>
</dbReference>
<comment type="caution">
    <text evidence="9">Lacks conserved residue(s) required for the propagation of feature annotation.</text>
</comment>
<feature type="binding site" evidence="8">
    <location>
        <position position="151"/>
    </location>
    <ligand>
        <name>Zn(2+)</name>
        <dbReference type="ChEBI" id="CHEBI:29105"/>
        <note>catalytic</note>
    </ligand>
</feature>
<dbReference type="EMBL" id="LWCA01000780">
    <property type="protein sequence ID" value="OAF66971.1"/>
    <property type="molecule type" value="Genomic_DNA"/>
</dbReference>
<evidence type="ECO:0000256" key="9">
    <source>
        <dbReference type="RuleBase" id="RU366005"/>
    </source>
</evidence>
<organism evidence="12 13">
    <name type="scientific">Intoshia linei</name>
    <dbReference type="NCBI Taxonomy" id="1819745"/>
    <lineage>
        <taxon>Eukaryota</taxon>
        <taxon>Metazoa</taxon>
        <taxon>Spiralia</taxon>
        <taxon>Lophotrochozoa</taxon>
        <taxon>Mesozoa</taxon>
        <taxon>Orthonectida</taxon>
        <taxon>Rhopaluridae</taxon>
        <taxon>Intoshia</taxon>
    </lineage>
</organism>
<evidence type="ECO:0000256" key="7">
    <source>
        <dbReference type="PIRSR" id="PIRSR627057-1"/>
    </source>
</evidence>
<proteinExistence type="inferred from homology"/>
<feature type="active site" evidence="7">
    <location>
        <position position="148"/>
    </location>
</feature>
<dbReference type="GO" id="GO:0046872">
    <property type="term" value="F:metal ion binding"/>
    <property type="evidence" value="ECO:0007669"/>
    <property type="project" value="UniProtKB-UniRule"/>
</dbReference>
<comment type="subcellular location">
    <subcellularLocation>
        <location evidence="9">Endoplasmic reticulum membrane</location>
        <topology evidence="9">Multi-pass membrane protein</topology>
    </subcellularLocation>
</comment>
<evidence type="ECO:0000256" key="8">
    <source>
        <dbReference type="PIRSR" id="PIRSR627057-2"/>
    </source>
</evidence>
<dbReference type="GO" id="GO:0005789">
    <property type="term" value="C:endoplasmic reticulum membrane"/>
    <property type="evidence" value="ECO:0007669"/>
    <property type="project" value="UniProtKB-SubCell"/>
</dbReference>
<dbReference type="OrthoDB" id="360839at2759"/>